<dbReference type="EMBL" id="CH476617">
    <property type="protein sequence ID" value="EEP79904.1"/>
    <property type="molecule type" value="Genomic_DNA"/>
</dbReference>
<dbReference type="HOGENOM" id="CLU_085103_0_0_1"/>
<dbReference type="KEGG" id="ure:UREG_04746"/>
<feature type="region of interest" description="Disordered" evidence="1">
    <location>
        <begin position="1"/>
        <end position="94"/>
    </location>
</feature>
<dbReference type="OrthoDB" id="4158609at2759"/>
<accession>C4JUE3</accession>
<feature type="compositionally biased region" description="Basic and acidic residues" evidence="1">
    <location>
        <begin position="1"/>
        <end position="11"/>
    </location>
</feature>
<keyword evidence="3" id="KW-1185">Reference proteome</keyword>
<name>C4JUE3_UNCRE</name>
<dbReference type="Proteomes" id="UP000002058">
    <property type="component" value="Unassembled WGS sequence"/>
</dbReference>
<reference evidence="3" key="1">
    <citation type="journal article" date="2009" name="Genome Res.">
        <title>Comparative genomic analyses of the human fungal pathogens Coccidioides and their relatives.</title>
        <authorList>
            <person name="Sharpton T.J."/>
            <person name="Stajich J.E."/>
            <person name="Rounsley S.D."/>
            <person name="Gardner M.J."/>
            <person name="Wortman J.R."/>
            <person name="Jordar V.S."/>
            <person name="Maiti R."/>
            <person name="Kodira C.D."/>
            <person name="Neafsey D.E."/>
            <person name="Zeng Q."/>
            <person name="Hung C.-Y."/>
            <person name="McMahan C."/>
            <person name="Muszewska A."/>
            <person name="Grynberg M."/>
            <person name="Mandel M.A."/>
            <person name="Kellner E.M."/>
            <person name="Barker B.M."/>
            <person name="Galgiani J.N."/>
            <person name="Orbach M.J."/>
            <person name="Kirkland T.N."/>
            <person name="Cole G.T."/>
            <person name="Henn M.R."/>
            <person name="Birren B.W."/>
            <person name="Taylor J.W."/>
        </authorList>
    </citation>
    <scope>NUCLEOTIDE SEQUENCE [LARGE SCALE GENOMIC DNA]</scope>
    <source>
        <strain evidence="3">UAMH 1704</strain>
    </source>
</reference>
<dbReference type="RefSeq" id="XP_002584057.1">
    <property type="nucleotide sequence ID" value="XM_002584011.1"/>
</dbReference>
<organism evidence="2 3">
    <name type="scientific">Uncinocarpus reesii (strain UAMH 1704)</name>
    <dbReference type="NCBI Taxonomy" id="336963"/>
    <lineage>
        <taxon>Eukaryota</taxon>
        <taxon>Fungi</taxon>
        <taxon>Dikarya</taxon>
        <taxon>Ascomycota</taxon>
        <taxon>Pezizomycotina</taxon>
        <taxon>Eurotiomycetes</taxon>
        <taxon>Eurotiomycetidae</taxon>
        <taxon>Onygenales</taxon>
        <taxon>Onygenaceae</taxon>
        <taxon>Uncinocarpus</taxon>
    </lineage>
</organism>
<dbReference type="AlphaFoldDB" id="C4JUE3"/>
<dbReference type="InParanoid" id="C4JUE3"/>
<feature type="compositionally biased region" description="Pro residues" evidence="1">
    <location>
        <begin position="41"/>
        <end position="55"/>
    </location>
</feature>
<gene>
    <name evidence="2" type="ORF">UREG_04746</name>
</gene>
<evidence type="ECO:0000313" key="2">
    <source>
        <dbReference type="EMBL" id="EEP79904.1"/>
    </source>
</evidence>
<dbReference type="VEuPathDB" id="FungiDB:UREG_04746"/>
<protein>
    <submittedName>
        <fullName evidence="2">Uncharacterized protein</fullName>
    </submittedName>
</protein>
<proteinExistence type="predicted"/>
<evidence type="ECO:0000313" key="3">
    <source>
        <dbReference type="Proteomes" id="UP000002058"/>
    </source>
</evidence>
<dbReference type="GeneID" id="8442564"/>
<feature type="compositionally biased region" description="Low complexity" evidence="1">
    <location>
        <begin position="20"/>
        <end position="40"/>
    </location>
</feature>
<sequence>MAGHPGDRPEHPPGSTETMQSAQSQPSSAPVSPTVTAATPHRPPPAEMPKTPPQTPAESPGQDQRMVGPPTAAAARPGLTTYRRASPSTSTLEGQQRYAGLTFQKRSSLDEGVRQRKVSWREQPVGSNPQTARWFTRWWDT</sequence>
<evidence type="ECO:0000256" key="1">
    <source>
        <dbReference type="SAM" id="MobiDB-lite"/>
    </source>
</evidence>